<evidence type="ECO:0000313" key="3">
    <source>
        <dbReference type="Proteomes" id="UP000076532"/>
    </source>
</evidence>
<proteinExistence type="predicted"/>
<sequence>MSLTLHASPTPSQGPGCSVMALGPSSLFSSSSSPLFAACPHVHAPSDARPAAPRARPPSSRVRPPGPRVRLRQRHTHIRELRVHARQHHVHVRQHHTHVRQPHAHVRQLHAHVRQLHAHTRQLHAHVRQPHPRTRLSSRACSPALTRIALARPGPTRTLAASRVRPPASANPTHWPALSPYASPTRMFPRPAHSPRSLAGPRASSAHACAQHPRTQLPAPTAKPVTSPPARSPTRPCSYASPTRTSGMFPAPRSFRKLVRRPARRLCPRGIPDSLALPDCFVWARGHAGGRVRLVYVAGDASVPPVPAQLRAVWFRFLAGQLRAVQLLLFASEAETPTL</sequence>
<evidence type="ECO:0000256" key="1">
    <source>
        <dbReference type="SAM" id="MobiDB-lite"/>
    </source>
</evidence>
<reference evidence="2 3" key="1">
    <citation type="journal article" date="2016" name="Mol. Biol. Evol.">
        <title>Comparative Genomics of Early-Diverging Mushroom-Forming Fungi Provides Insights into the Origins of Lignocellulose Decay Capabilities.</title>
        <authorList>
            <person name="Nagy L.G."/>
            <person name="Riley R."/>
            <person name="Tritt A."/>
            <person name="Adam C."/>
            <person name="Daum C."/>
            <person name="Floudas D."/>
            <person name="Sun H."/>
            <person name="Yadav J.S."/>
            <person name="Pangilinan J."/>
            <person name="Larsson K.H."/>
            <person name="Matsuura K."/>
            <person name="Barry K."/>
            <person name="Labutti K."/>
            <person name="Kuo R."/>
            <person name="Ohm R.A."/>
            <person name="Bhattacharya S.S."/>
            <person name="Shirouzu T."/>
            <person name="Yoshinaga Y."/>
            <person name="Martin F.M."/>
            <person name="Grigoriev I.V."/>
            <person name="Hibbett D.S."/>
        </authorList>
    </citation>
    <scope>NUCLEOTIDE SEQUENCE [LARGE SCALE GENOMIC DNA]</scope>
    <source>
        <strain evidence="2 3">CBS 109695</strain>
    </source>
</reference>
<feature type="compositionally biased region" description="Low complexity" evidence="1">
    <location>
        <begin position="45"/>
        <end position="63"/>
    </location>
</feature>
<organism evidence="2 3">
    <name type="scientific">Athelia psychrophila</name>
    <dbReference type="NCBI Taxonomy" id="1759441"/>
    <lineage>
        <taxon>Eukaryota</taxon>
        <taxon>Fungi</taxon>
        <taxon>Dikarya</taxon>
        <taxon>Basidiomycota</taxon>
        <taxon>Agaricomycotina</taxon>
        <taxon>Agaricomycetes</taxon>
        <taxon>Agaricomycetidae</taxon>
        <taxon>Atheliales</taxon>
        <taxon>Atheliaceae</taxon>
        <taxon>Athelia</taxon>
    </lineage>
</organism>
<feature type="region of interest" description="Disordered" evidence="1">
    <location>
        <begin position="44"/>
        <end position="68"/>
    </location>
</feature>
<evidence type="ECO:0000313" key="2">
    <source>
        <dbReference type="EMBL" id="KZP09746.1"/>
    </source>
</evidence>
<gene>
    <name evidence="2" type="ORF">FIBSPDRAFT_992613</name>
</gene>
<dbReference type="AlphaFoldDB" id="A0A165YNI3"/>
<dbReference type="Proteomes" id="UP000076532">
    <property type="component" value="Unassembled WGS sequence"/>
</dbReference>
<feature type="region of interest" description="Disordered" evidence="1">
    <location>
        <begin position="163"/>
        <end position="243"/>
    </location>
</feature>
<name>A0A165YNI3_9AGAM</name>
<keyword evidence="3" id="KW-1185">Reference proteome</keyword>
<dbReference type="EMBL" id="KV417693">
    <property type="protein sequence ID" value="KZP09746.1"/>
    <property type="molecule type" value="Genomic_DNA"/>
</dbReference>
<protein>
    <submittedName>
        <fullName evidence="2">Uncharacterized protein</fullName>
    </submittedName>
</protein>
<accession>A0A165YNI3</accession>